<dbReference type="Proteomes" id="UP000252189">
    <property type="component" value="Unassembled WGS sequence"/>
</dbReference>
<protein>
    <submittedName>
        <fullName evidence="2">Uncharacterized protein</fullName>
    </submittedName>
</protein>
<reference evidence="2 3" key="1">
    <citation type="submission" date="2018-07" db="EMBL/GenBank/DDBJ databases">
        <title>Genome sequences of Haloplanus salinus JCM 18368T.</title>
        <authorList>
            <person name="Kim Y.B."/>
            <person name="Roh S.W."/>
        </authorList>
    </citation>
    <scope>NUCLEOTIDE SEQUENCE [LARGE SCALE GENOMIC DNA]</scope>
    <source>
        <strain evidence="2 3">JCM 18368</strain>
    </source>
</reference>
<dbReference type="EMBL" id="QPHM01000003">
    <property type="protein sequence ID" value="RCU44445.1"/>
    <property type="molecule type" value="Genomic_DNA"/>
</dbReference>
<proteinExistence type="predicted"/>
<accession>A0A368N4K2</accession>
<gene>
    <name evidence="2" type="ORF">DU504_17025</name>
</gene>
<evidence type="ECO:0000256" key="1">
    <source>
        <dbReference type="SAM" id="MobiDB-lite"/>
    </source>
</evidence>
<comment type="caution">
    <text evidence="2">The sequence shown here is derived from an EMBL/GenBank/DDBJ whole genome shotgun (WGS) entry which is preliminary data.</text>
</comment>
<sequence>MQDNLIEKARKYIDLQETKQEKQNTLRDLQSEMFGEGSEETEKKAREFFSDVGGGEQQSAKTQEIDELRQDLSELEETLETTREEVQELLVDVQFPLNETIDVEDEEVVFPYSDEIPQEVIDAIESVLEDDLSKEGVIIETDAIRVETADVDGAMEQAMSRIQELRSKANMMVDVEQYVDDINSRDEKIVKTLYVLHKSDNPLGKKEIEERIGVDAGDLRGTLYYVLDNDPYLKKSDSEFSLSDMGRRVIEAYIEQHGSPEDLPEGVEA</sequence>
<dbReference type="RefSeq" id="WP_114450619.1">
    <property type="nucleotide sequence ID" value="NZ_QPHM01000003.1"/>
</dbReference>
<name>A0A368N4K2_9EURY</name>
<evidence type="ECO:0000313" key="3">
    <source>
        <dbReference type="Proteomes" id="UP000252189"/>
    </source>
</evidence>
<evidence type="ECO:0000313" key="2">
    <source>
        <dbReference type="EMBL" id="RCU44445.1"/>
    </source>
</evidence>
<keyword evidence="3" id="KW-1185">Reference proteome</keyword>
<dbReference type="AlphaFoldDB" id="A0A368N4K2"/>
<dbReference type="OrthoDB" id="384279at2157"/>
<organism evidence="2 3">
    <name type="scientific">Haloplanus salinus</name>
    <dbReference type="NCBI Taxonomy" id="1126245"/>
    <lineage>
        <taxon>Archaea</taxon>
        <taxon>Methanobacteriati</taxon>
        <taxon>Methanobacteriota</taxon>
        <taxon>Stenosarchaea group</taxon>
        <taxon>Halobacteria</taxon>
        <taxon>Halobacteriales</taxon>
        <taxon>Haloferacaceae</taxon>
        <taxon>Haloplanus</taxon>
    </lineage>
</organism>
<feature type="compositionally biased region" description="Basic and acidic residues" evidence="1">
    <location>
        <begin position="40"/>
        <end position="49"/>
    </location>
</feature>
<feature type="region of interest" description="Disordered" evidence="1">
    <location>
        <begin position="33"/>
        <end position="63"/>
    </location>
</feature>